<feature type="region of interest" description="Disordered" evidence="1">
    <location>
        <begin position="18"/>
        <end position="42"/>
    </location>
</feature>
<dbReference type="EMBL" id="CATNWA010021830">
    <property type="protein sequence ID" value="CAI9624106.1"/>
    <property type="molecule type" value="Genomic_DNA"/>
</dbReference>
<keyword evidence="3" id="KW-1185">Reference proteome</keyword>
<gene>
    <name evidence="2" type="ORF">SPARVUS_LOCUS16587911</name>
</gene>
<evidence type="ECO:0000313" key="3">
    <source>
        <dbReference type="Proteomes" id="UP001162483"/>
    </source>
</evidence>
<organism evidence="2 3">
    <name type="scientific">Staurois parvus</name>
    <dbReference type="NCBI Taxonomy" id="386267"/>
    <lineage>
        <taxon>Eukaryota</taxon>
        <taxon>Metazoa</taxon>
        <taxon>Chordata</taxon>
        <taxon>Craniata</taxon>
        <taxon>Vertebrata</taxon>
        <taxon>Euteleostomi</taxon>
        <taxon>Amphibia</taxon>
        <taxon>Batrachia</taxon>
        <taxon>Anura</taxon>
        <taxon>Neobatrachia</taxon>
        <taxon>Ranoidea</taxon>
        <taxon>Ranidae</taxon>
        <taxon>Staurois</taxon>
    </lineage>
</organism>
<protein>
    <submittedName>
        <fullName evidence="2">Uncharacterized protein</fullName>
    </submittedName>
</protein>
<comment type="caution">
    <text evidence="2">The sequence shown here is derived from an EMBL/GenBank/DDBJ whole genome shotgun (WGS) entry which is preliminary data.</text>
</comment>
<name>A0ABN9HVL7_9NEOB</name>
<dbReference type="Proteomes" id="UP001162483">
    <property type="component" value="Unassembled WGS sequence"/>
</dbReference>
<evidence type="ECO:0000313" key="2">
    <source>
        <dbReference type="EMBL" id="CAI9624106.1"/>
    </source>
</evidence>
<accession>A0ABN9HVL7</accession>
<sequence length="83" mass="8951">MYKKMKFFKIYKFPAGSGARTSWCHRDRKHRSRMPASTGGDGRGCCRGHIAGAKDKLSSAGNPYAAPHGKPECSSGVTAFGTE</sequence>
<proteinExistence type="predicted"/>
<evidence type="ECO:0000256" key="1">
    <source>
        <dbReference type="SAM" id="MobiDB-lite"/>
    </source>
</evidence>
<reference evidence="2" key="1">
    <citation type="submission" date="2023-05" db="EMBL/GenBank/DDBJ databases">
        <authorList>
            <person name="Stuckert A."/>
        </authorList>
    </citation>
    <scope>NUCLEOTIDE SEQUENCE</scope>
</reference>
<feature type="region of interest" description="Disordered" evidence="1">
    <location>
        <begin position="57"/>
        <end position="83"/>
    </location>
</feature>
<feature type="non-terminal residue" evidence="2">
    <location>
        <position position="83"/>
    </location>
</feature>